<dbReference type="Pfam" id="PF06674">
    <property type="entry name" value="DUF1176"/>
    <property type="match status" value="1"/>
</dbReference>
<proteinExistence type="predicted"/>
<dbReference type="AlphaFoldDB" id="A0A1T4SHX2"/>
<keyword evidence="2" id="KW-1185">Reference proteome</keyword>
<dbReference type="RefSeq" id="WP_143814346.1">
    <property type="nucleotide sequence ID" value="NZ_FUXP01000018.1"/>
</dbReference>
<organism evidence="1 2">
    <name type="scientific">Lysobacter spongiicola DSM 21749</name>
    <dbReference type="NCBI Taxonomy" id="1122188"/>
    <lineage>
        <taxon>Bacteria</taxon>
        <taxon>Pseudomonadati</taxon>
        <taxon>Pseudomonadota</taxon>
        <taxon>Gammaproteobacteria</taxon>
        <taxon>Lysobacterales</taxon>
        <taxon>Lysobacteraceae</taxon>
        <taxon>Novilysobacter</taxon>
    </lineage>
</organism>
<evidence type="ECO:0000313" key="2">
    <source>
        <dbReference type="Proteomes" id="UP000190061"/>
    </source>
</evidence>
<gene>
    <name evidence="1" type="ORF">SAMN02745674_02850</name>
</gene>
<dbReference type="InterPro" id="IPR009560">
    <property type="entry name" value="DUF1176"/>
</dbReference>
<evidence type="ECO:0000313" key="1">
    <source>
        <dbReference type="EMBL" id="SKA27431.1"/>
    </source>
</evidence>
<dbReference type="OrthoDB" id="6183301at2"/>
<dbReference type="STRING" id="1122188.SAMN02745674_02850"/>
<sequence>MAGPIAAAAPPSLAAEPTVSFTHHDWTLACDNTRTCRAAGYQDYNDELAVSVLLTREAGPRAAVSGQLMLGQYEEAVGPVELSLHINGRDLGPVDGASGDGSVALSPAHVDALFQALAGDADIAFVADDGRRWRLSDKGATAVLLKMDEFQGRLHTPGALVRQGTRSEDDVLPSLPAPTIHLAAVAPTRPGDERLLSNPDLRNALQENLPDDEECRGLEPEEWDESAEIERLDDDTMLVSVRCWMGAYNVGRGFWVVDAVAPYRPRLVTTAAEYHEAGIIGASQKGRGLGDCWWQASWAWDGAAFVKASESTSGMCRLVAAGGAWTMPTLVSDLEQ</sequence>
<evidence type="ECO:0008006" key="3">
    <source>
        <dbReference type="Google" id="ProtNLM"/>
    </source>
</evidence>
<name>A0A1T4SHX2_9GAMM</name>
<protein>
    <recommendedName>
        <fullName evidence="3">DUF1176 domain-containing protein</fullName>
    </recommendedName>
</protein>
<dbReference type="EMBL" id="FUXP01000018">
    <property type="protein sequence ID" value="SKA27431.1"/>
    <property type="molecule type" value="Genomic_DNA"/>
</dbReference>
<accession>A0A1T4SHX2</accession>
<dbReference type="Proteomes" id="UP000190061">
    <property type="component" value="Unassembled WGS sequence"/>
</dbReference>
<reference evidence="1 2" key="1">
    <citation type="submission" date="2017-02" db="EMBL/GenBank/DDBJ databases">
        <authorList>
            <person name="Peterson S.W."/>
        </authorList>
    </citation>
    <scope>NUCLEOTIDE SEQUENCE [LARGE SCALE GENOMIC DNA]</scope>
    <source>
        <strain evidence="1 2">DSM 21749</strain>
    </source>
</reference>